<evidence type="ECO:0000256" key="8">
    <source>
        <dbReference type="ARBA" id="ARBA00023015"/>
    </source>
</evidence>
<evidence type="ECO:0000256" key="5">
    <source>
        <dbReference type="ARBA" id="ARBA00022723"/>
    </source>
</evidence>
<proteinExistence type="inferred from homology"/>
<dbReference type="GO" id="GO:0008023">
    <property type="term" value="C:transcription elongation factor complex"/>
    <property type="evidence" value="ECO:0007669"/>
    <property type="project" value="TreeGrafter"/>
</dbReference>
<name>A0A8T0TKK1_PANVG</name>
<dbReference type="InterPro" id="IPR007808">
    <property type="entry name" value="Elf1"/>
</dbReference>
<evidence type="ECO:0000256" key="6">
    <source>
        <dbReference type="ARBA" id="ARBA00022771"/>
    </source>
</evidence>
<keyword evidence="8 11" id="KW-0805">Transcription regulation</keyword>
<keyword evidence="10 11" id="KW-0539">Nucleus</keyword>
<comment type="caution">
    <text evidence="12">The sequence shown here is derived from an EMBL/GenBank/DDBJ whole genome shotgun (WGS) entry which is preliminary data.</text>
</comment>
<evidence type="ECO:0000256" key="7">
    <source>
        <dbReference type="ARBA" id="ARBA00022833"/>
    </source>
</evidence>
<evidence type="ECO:0000256" key="10">
    <source>
        <dbReference type="ARBA" id="ARBA00023242"/>
    </source>
</evidence>
<comment type="similarity">
    <text evidence="3 11">Belongs to the ELOF1 family.</text>
</comment>
<dbReference type="InterPro" id="IPR038567">
    <property type="entry name" value="T_Elf1_sf"/>
</dbReference>
<dbReference type="PANTHER" id="PTHR20934:SF21">
    <property type="entry name" value="TRANSCRIPTION ELONGATION FACTOR 1 HOMOLOG"/>
    <property type="match status" value="1"/>
</dbReference>
<dbReference type="PANTHER" id="PTHR20934">
    <property type="entry name" value="TRANSCRIPTION ELONGATION FACTOR 1 HOMOLOG"/>
    <property type="match status" value="1"/>
</dbReference>
<evidence type="ECO:0000313" key="13">
    <source>
        <dbReference type="Proteomes" id="UP000823388"/>
    </source>
</evidence>
<gene>
    <name evidence="12" type="ORF">PVAP13_4KG063633</name>
</gene>
<evidence type="ECO:0000256" key="2">
    <source>
        <dbReference type="ARBA" id="ARBA00004123"/>
    </source>
</evidence>
<accession>A0A8T0TKK1</accession>
<dbReference type="SUPFAM" id="SSF57783">
    <property type="entry name" value="Zinc beta-ribbon"/>
    <property type="match status" value="1"/>
</dbReference>
<dbReference type="AlphaFoldDB" id="A0A8T0TKK1"/>
<reference evidence="12" key="1">
    <citation type="submission" date="2020-05" db="EMBL/GenBank/DDBJ databases">
        <title>WGS assembly of Panicum virgatum.</title>
        <authorList>
            <person name="Lovell J.T."/>
            <person name="Jenkins J."/>
            <person name="Shu S."/>
            <person name="Juenger T.E."/>
            <person name="Schmutz J."/>
        </authorList>
    </citation>
    <scope>NUCLEOTIDE SEQUENCE</scope>
    <source>
        <strain evidence="12">AP13</strain>
    </source>
</reference>
<keyword evidence="13" id="KW-1185">Reference proteome</keyword>
<comment type="subcellular location">
    <subcellularLocation>
        <location evidence="2 11">Nucleus</location>
    </subcellularLocation>
</comment>
<evidence type="ECO:0000313" key="12">
    <source>
        <dbReference type="EMBL" id="KAG2609645.1"/>
    </source>
</evidence>
<keyword evidence="7 11" id="KW-0862">Zinc</keyword>
<dbReference type="GO" id="GO:0006368">
    <property type="term" value="P:transcription elongation by RNA polymerase II"/>
    <property type="evidence" value="ECO:0007669"/>
    <property type="project" value="TreeGrafter"/>
</dbReference>
<evidence type="ECO:0000256" key="4">
    <source>
        <dbReference type="ARBA" id="ARBA00014973"/>
    </source>
</evidence>
<dbReference type="Proteomes" id="UP000823388">
    <property type="component" value="Chromosome 4K"/>
</dbReference>
<dbReference type="GO" id="GO:0008270">
    <property type="term" value="F:zinc ion binding"/>
    <property type="evidence" value="ECO:0007669"/>
    <property type="project" value="UniProtKB-KW"/>
</dbReference>
<dbReference type="FunFam" id="2.20.25.190:FF:000001">
    <property type="entry name" value="Transcription elongation factor 1 homolog"/>
    <property type="match status" value="1"/>
</dbReference>
<keyword evidence="9 11" id="KW-0804">Transcription</keyword>
<evidence type="ECO:0000256" key="3">
    <source>
        <dbReference type="ARBA" id="ARBA00009730"/>
    </source>
</evidence>
<evidence type="ECO:0000256" key="9">
    <source>
        <dbReference type="ARBA" id="ARBA00023163"/>
    </source>
</evidence>
<dbReference type="Gene3D" id="2.20.25.190">
    <property type="match status" value="1"/>
</dbReference>
<dbReference type="EMBL" id="CM029043">
    <property type="protein sequence ID" value="KAG2609645.1"/>
    <property type="molecule type" value="Genomic_DNA"/>
</dbReference>
<protein>
    <recommendedName>
        <fullName evidence="4 11">Transcription elongation factor 1 homolog</fullName>
    </recommendedName>
</protein>
<organism evidence="12 13">
    <name type="scientific">Panicum virgatum</name>
    <name type="common">Blackwell switchgrass</name>
    <dbReference type="NCBI Taxonomy" id="38727"/>
    <lineage>
        <taxon>Eukaryota</taxon>
        <taxon>Viridiplantae</taxon>
        <taxon>Streptophyta</taxon>
        <taxon>Embryophyta</taxon>
        <taxon>Tracheophyta</taxon>
        <taxon>Spermatophyta</taxon>
        <taxon>Magnoliopsida</taxon>
        <taxon>Liliopsida</taxon>
        <taxon>Poales</taxon>
        <taxon>Poaceae</taxon>
        <taxon>PACMAD clade</taxon>
        <taxon>Panicoideae</taxon>
        <taxon>Panicodae</taxon>
        <taxon>Paniceae</taxon>
        <taxon>Panicinae</taxon>
        <taxon>Panicum</taxon>
        <taxon>Panicum sect. Hiantes</taxon>
    </lineage>
</organism>
<evidence type="ECO:0000256" key="1">
    <source>
        <dbReference type="ARBA" id="ARBA00003357"/>
    </source>
</evidence>
<keyword evidence="6 11" id="KW-0863">Zinc-finger</keyword>
<keyword evidence="5 11" id="KW-0479">Metal-binding</keyword>
<dbReference type="Pfam" id="PF05129">
    <property type="entry name" value="Zn_ribbon_Elf1"/>
    <property type="match status" value="1"/>
</dbReference>
<comment type="function">
    <text evidence="1 11">Transcription elongation factor implicated in the maintenance of proper chromatin structure in actively transcribed regions.</text>
</comment>
<sequence length="178" mass="19870">MLSVFLKVFVLKLLPWQHRTRILAAWSARTSSPMPPCRSNPYIYSHHRAHGSQTNAARCIRSCPPRLLQTRFVAGARSLVRPPAMGKRKSRKLVAAPKKPPKLDTEFACPYCGHPDAVGCLIVLKRGFARASSRICQESYATRANALTEPVDVYSEWIDACVDANEGVADRRCRPRLG</sequence>
<dbReference type="GO" id="GO:0000993">
    <property type="term" value="F:RNA polymerase II complex binding"/>
    <property type="evidence" value="ECO:0007669"/>
    <property type="project" value="TreeGrafter"/>
</dbReference>
<evidence type="ECO:0000256" key="11">
    <source>
        <dbReference type="RuleBase" id="RU364033"/>
    </source>
</evidence>